<dbReference type="InterPro" id="IPR042211">
    <property type="entry name" value="CRISPR-assoc_Cas1_N"/>
</dbReference>
<evidence type="ECO:0000256" key="9">
    <source>
        <dbReference type="ARBA" id="ARBA00038592"/>
    </source>
</evidence>
<evidence type="ECO:0000256" key="4">
    <source>
        <dbReference type="ARBA" id="ARBA00022801"/>
    </source>
</evidence>
<accession>A0A1J0A986</accession>
<protein>
    <recommendedName>
        <fullName evidence="10">CRISPR-associated endonuclease Cas1</fullName>
        <ecNumber evidence="10">3.1.-.-</ecNumber>
    </recommendedName>
</protein>
<dbReference type="Gene3D" id="3.100.10.20">
    <property type="entry name" value="CRISPR-associated endonuclease Cas1, N-terminal domain"/>
    <property type="match status" value="1"/>
</dbReference>
<dbReference type="NCBIfam" id="TIGR00287">
    <property type="entry name" value="cas1"/>
    <property type="match status" value="1"/>
</dbReference>
<feature type="binding site" evidence="10">
    <location>
        <position position="237"/>
    </location>
    <ligand>
        <name>Mn(2+)</name>
        <dbReference type="ChEBI" id="CHEBI:29035"/>
    </ligand>
</feature>
<dbReference type="PANTHER" id="PTHR34353:SF2">
    <property type="entry name" value="CRISPR-ASSOCIATED ENDONUCLEASE CAS1 1"/>
    <property type="match status" value="1"/>
</dbReference>
<comment type="similarity">
    <text evidence="10">Belongs to the CRISPR-associated endonuclease Cas1 family.</text>
</comment>
<keyword evidence="5 10" id="KW-0460">Magnesium</keyword>
<dbReference type="Pfam" id="PF01867">
    <property type="entry name" value="Cas_Cas1"/>
    <property type="match status" value="1"/>
</dbReference>
<keyword evidence="12" id="KW-1185">Reference proteome</keyword>
<feature type="binding site" evidence="10">
    <location>
        <position position="156"/>
    </location>
    <ligand>
        <name>Mn(2+)</name>
        <dbReference type="ChEBI" id="CHEBI:29035"/>
    </ligand>
</feature>
<comment type="function">
    <text evidence="10">CRISPR (clustered regularly interspaced short palindromic repeat), is an adaptive immune system that provides protection against mobile genetic elements (viruses, transposable elements and conjugative plasmids). CRISPR clusters contain spacers, sequences complementary to antecedent mobile elements, and target invading nucleic acids. CRISPR clusters are transcribed and processed into CRISPR RNA (crRNA). Acts as a dsDNA endonuclease. Involved in the integration of spacer DNA into the CRISPR cassette.</text>
</comment>
<dbReference type="RefSeq" id="WP_071453215.1">
    <property type="nucleotide sequence ID" value="NZ_CP017675.1"/>
</dbReference>
<keyword evidence="2 10" id="KW-0479">Metal-binding</keyword>
<evidence type="ECO:0000256" key="6">
    <source>
        <dbReference type="ARBA" id="ARBA00023118"/>
    </source>
</evidence>
<reference evidence="11 12" key="1">
    <citation type="submission" date="2016-10" db="EMBL/GenBank/DDBJ databases">
        <title>Description of Gloeomargarita lithophora gen. nov., sp. nov., a thylakoid-bearing basal-branching cyanobacterium with intracellular carbonates, and proposal for Gloeomargaritales ord. nov.</title>
        <authorList>
            <person name="Moreira D."/>
            <person name="Tavera R."/>
            <person name="Benzerara K."/>
            <person name="Skouri-Panet F."/>
            <person name="Couradeau E."/>
            <person name="Gerard E."/>
            <person name="Loussert C."/>
            <person name="Novelo E."/>
            <person name="Zivanovic Y."/>
            <person name="Lopez-Garcia P."/>
        </authorList>
    </citation>
    <scope>NUCLEOTIDE SEQUENCE [LARGE SCALE GENOMIC DNA]</scope>
    <source>
        <strain evidence="11 12">D10</strain>
    </source>
</reference>
<dbReference type="GO" id="GO:0051607">
    <property type="term" value="P:defense response to virus"/>
    <property type="evidence" value="ECO:0007669"/>
    <property type="project" value="UniProtKB-UniRule"/>
</dbReference>
<sequence>MHTLYVSRQDCRLSLRGELLVVKHQATVIQEVQLPLLDTILLFGNPQVTTQAIHACLKRQIPLIYLSQNGYGYGRLAPINAKNRHVAEQQRQMTAEHKLSLAKAIISAKIKNSKVFLQRQLRRHNITDNTQCLTTLTNCLAKIKIATSTEQLMGFEGAAAASYFPALGHCFQNPDFQFTHRNHRPPKDPVNALLSFGYQILWNHLLALVENFGLDPYQGCFHQFHHGHAALISDLIEPFRAPIIDSLVLWLINSHSVNFNHDFIYERGGCFLNNTGRVKYLKYFRDRMQENLKNFTRWDYLLQTIRTYRHSVLNPLIPYQTYAIR</sequence>
<dbReference type="GO" id="GO:0043571">
    <property type="term" value="P:maintenance of CRISPR repeat elements"/>
    <property type="evidence" value="ECO:0007669"/>
    <property type="project" value="UniProtKB-UniRule"/>
</dbReference>
<dbReference type="InterPro" id="IPR050646">
    <property type="entry name" value="Cas1"/>
</dbReference>
<keyword evidence="3 10" id="KW-0255">Endonuclease</keyword>
<dbReference type="HAMAP" id="MF_01470">
    <property type="entry name" value="Cas1"/>
    <property type="match status" value="1"/>
</dbReference>
<evidence type="ECO:0000256" key="8">
    <source>
        <dbReference type="ARBA" id="ARBA00023211"/>
    </source>
</evidence>
<dbReference type="InterPro" id="IPR042206">
    <property type="entry name" value="CRISPR-assoc_Cas1_C"/>
</dbReference>
<dbReference type="EC" id="3.1.-.-" evidence="10"/>
<evidence type="ECO:0000256" key="5">
    <source>
        <dbReference type="ARBA" id="ARBA00022842"/>
    </source>
</evidence>
<keyword evidence="1 10" id="KW-0540">Nuclease</keyword>
<dbReference type="Gene3D" id="1.20.120.920">
    <property type="entry name" value="CRISPR-associated endonuclease Cas1, C-terminal domain"/>
    <property type="match status" value="1"/>
</dbReference>
<dbReference type="GO" id="GO:0004519">
    <property type="term" value="F:endonuclease activity"/>
    <property type="evidence" value="ECO:0007669"/>
    <property type="project" value="UniProtKB-UniRule"/>
</dbReference>
<keyword evidence="6 10" id="KW-0051">Antiviral defense</keyword>
<dbReference type="STRING" id="1188229.GlitD10_0184"/>
<dbReference type="GO" id="GO:0016787">
    <property type="term" value="F:hydrolase activity"/>
    <property type="evidence" value="ECO:0007669"/>
    <property type="project" value="UniProtKB-KW"/>
</dbReference>
<dbReference type="KEGG" id="glt:GlitD10_0184"/>
<dbReference type="InterPro" id="IPR002729">
    <property type="entry name" value="CRISPR-assoc_Cas1"/>
</dbReference>
<dbReference type="GO" id="GO:0003677">
    <property type="term" value="F:DNA binding"/>
    <property type="evidence" value="ECO:0007669"/>
    <property type="project" value="UniProtKB-KW"/>
</dbReference>
<comment type="cofactor">
    <cofactor evidence="10">
        <name>Mg(2+)</name>
        <dbReference type="ChEBI" id="CHEBI:18420"/>
    </cofactor>
    <cofactor evidence="10">
        <name>Mn(2+)</name>
        <dbReference type="ChEBI" id="CHEBI:29035"/>
    </cofactor>
</comment>
<keyword evidence="4 10" id="KW-0378">Hydrolase</keyword>
<gene>
    <name evidence="11" type="primary">cas1-1</name>
    <name evidence="10" type="synonym">cas1</name>
    <name evidence="11" type="ORF">GlitD10_0184</name>
</gene>
<organism evidence="11 12">
    <name type="scientific">Gloeomargarita lithophora Alchichica-D10</name>
    <dbReference type="NCBI Taxonomy" id="1188229"/>
    <lineage>
        <taxon>Bacteria</taxon>
        <taxon>Bacillati</taxon>
        <taxon>Cyanobacteriota</taxon>
        <taxon>Cyanophyceae</taxon>
        <taxon>Gloeomargaritales</taxon>
        <taxon>Gloeomargaritaceae</taxon>
        <taxon>Gloeomargarita</taxon>
    </lineage>
</organism>
<proteinExistence type="inferred from homology"/>
<dbReference type="OrthoDB" id="9803119at2"/>
<name>A0A1J0A986_9CYAN</name>
<evidence type="ECO:0000313" key="12">
    <source>
        <dbReference type="Proteomes" id="UP000180235"/>
    </source>
</evidence>
<dbReference type="EMBL" id="CP017675">
    <property type="protein sequence ID" value="APB32485.1"/>
    <property type="molecule type" value="Genomic_DNA"/>
</dbReference>
<keyword evidence="7 10" id="KW-0238">DNA-binding</keyword>
<keyword evidence="8 10" id="KW-0464">Manganese</keyword>
<evidence type="ECO:0000256" key="1">
    <source>
        <dbReference type="ARBA" id="ARBA00022722"/>
    </source>
</evidence>
<dbReference type="Proteomes" id="UP000180235">
    <property type="component" value="Chromosome"/>
</dbReference>
<evidence type="ECO:0000256" key="10">
    <source>
        <dbReference type="HAMAP-Rule" id="MF_01470"/>
    </source>
</evidence>
<evidence type="ECO:0000256" key="3">
    <source>
        <dbReference type="ARBA" id="ARBA00022759"/>
    </source>
</evidence>
<dbReference type="PANTHER" id="PTHR34353">
    <property type="entry name" value="CRISPR-ASSOCIATED ENDONUCLEASE CAS1 1"/>
    <property type="match status" value="1"/>
</dbReference>
<dbReference type="CDD" id="cd09634">
    <property type="entry name" value="Cas1_I-II-III"/>
    <property type="match status" value="1"/>
</dbReference>
<dbReference type="GO" id="GO:0046872">
    <property type="term" value="F:metal ion binding"/>
    <property type="evidence" value="ECO:0007669"/>
    <property type="project" value="UniProtKB-UniRule"/>
</dbReference>
<dbReference type="AlphaFoldDB" id="A0A1J0A986"/>
<evidence type="ECO:0000256" key="2">
    <source>
        <dbReference type="ARBA" id="ARBA00022723"/>
    </source>
</evidence>
<comment type="subunit">
    <text evidence="9 10">Homodimer, forms a heterotetramer with a Cas2 homodimer.</text>
</comment>
<feature type="binding site" evidence="10">
    <location>
        <position position="222"/>
    </location>
    <ligand>
        <name>Mn(2+)</name>
        <dbReference type="ChEBI" id="CHEBI:29035"/>
    </ligand>
</feature>
<evidence type="ECO:0000313" key="11">
    <source>
        <dbReference type="EMBL" id="APB32485.1"/>
    </source>
</evidence>
<evidence type="ECO:0000256" key="7">
    <source>
        <dbReference type="ARBA" id="ARBA00023125"/>
    </source>
</evidence>